<reference evidence="1" key="3">
    <citation type="submission" date="2023-03" db="UniProtKB">
        <authorList>
            <consortium name="EnsemblPlants"/>
        </authorList>
    </citation>
    <scope>IDENTIFICATION</scope>
    <source>
        <strain evidence="1">cv. Chiifu-401-42</strain>
    </source>
</reference>
<dbReference type="InParanoid" id="M4CZ80"/>
<dbReference type="EnsemblPlants" id="Bra009527.1">
    <property type="protein sequence ID" value="Bra009527.1-P"/>
    <property type="gene ID" value="Bra009527"/>
</dbReference>
<protein>
    <submittedName>
        <fullName evidence="1">Uncharacterized protein</fullName>
    </submittedName>
</protein>
<proteinExistence type="predicted"/>
<organism evidence="1 2">
    <name type="scientific">Brassica campestris</name>
    <name type="common">Field mustard</name>
    <dbReference type="NCBI Taxonomy" id="3711"/>
    <lineage>
        <taxon>Eukaryota</taxon>
        <taxon>Viridiplantae</taxon>
        <taxon>Streptophyta</taxon>
        <taxon>Embryophyta</taxon>
        <taxon>Tracheophyta</taxon>
        <taxon>Spermatophyta</taxon>
        <taxon>Magnoliopsida</taxon>
        <taxon>eudicotyledons</taxon>
        <taxon>Gunneridae</taxon>
        <taxon>Pentapetalae</taxon>
        <taxon>rosids</taxon>
        <taxon>malvids</taxon>
        <taxon>Brassicales</taxon>
        <taxon>Brassicaceae</taxon>
        <taxon>Brassiceae</taxon>
        <taxon>Brassica</taxon>
    </lineage>
</organism>
<reference evidence="1 2" key="2">
    <citation type="journal article" date="2018" name="Hortic Res">
        <title>Improved Brassica rapa reference genome by single-molecule sequencing and chromosome conformation capture technologies.</title>
        <authorList>
            <person name="Zhang L."/>
            <person name="Cai X."/>
            <person name="Wu J."/>
            <person name="Liu M."/>
            <person name="Grob S."/>
            <person name="Cheng F."/>
            <person name="Liang J."/>
            <person name="Cai C."/>
            <person name="Liu Z."/>
            <person name="Liu B."/>
            <person name="Wang F."/>
            <person name="Li S."/>
            <person name="Liu F."/>
            <person name="Li X."/>
            <person name="Cheng L."/>
            <person name="Yang W."/>
            <person name="Li M.H."/>
            <person name="Grossniklaus U."/>
            <person name="Zheng H."/>
            <person name="Wang X."/>
        </authorList>
    </citation>
    <scope>NUCLEOTIDE SEQUENCE [LARGE SCALE GENOMIC DNA]</scope>
    <source>
        <strain evidence="1 2">cv. Chiifu-401-42</strain>
    </source>
</reference>
<keyword evidence="2" id="KW-1185">Reference proteome</keyword>
<reference evidence="1 2" key="1">
    <citation type="journal article" date="2011" name="Nat. Genet.">
        <title>The genome of the mesopolyploid crop species Brassica rapa.</title>
        <authorList>
            <consortium name="Brassica rapa Genome Sequencing Project Consortium"/>
            <person name="Wang X."/>
            <person name="Wang H."/>
            <person name="Wang J."/>
            <person name="Sun R."/>
            <person name="Wu J."/>
            <person name="Liu S."/>
            <person name="Bai Y."/>
            <person name="Mun J.H."/>
            <person name="Bancroft I."/>
            <person name="Cheng F."/>
            <person name="Huang S."/>
            <person name="Li X."/>
            <person name="Hua W."/>
            <person name="Wang J."/>
            <person name="Wang X."/>
            <person name="Freeling M."/>
            <person name="Pires J.C."/>
            <person name="Paterson A.H."/>
            <person name="Chalhoub B."/>
            <person name="Wang B."/>
            <person name="Hayward A."/>
            <person name="Sharpe A.G."/>
            <person name="Park B.S."/>
            <person name="Weisshaar B."/>
            <person name="Liu B."/>
            <person name="Li B."/>
            <person name="Liu B."/>
            <person name="Tong C."/>
            <person name="Song C."/>
            <person name="Duran C."/>
            <person name="Peng C."/>
            <person name="Geng C."/>
            <person name="Koh C."/>
            <person name="Lin C."/>
            <person name="Edwards D."/>
            <person name="Mu D."/>
            <person name="Shen D."/>
            <person name="Soumpourou E."/>
            <person name="Li F."/>
            <person name="Fraser F."/>
            <person name="Conant G."/>
            <person name="Lassalle G."/>
            <person name="King G.J."/>
            <person name="Bonnema G."/>
            <person name="Tang H."/>
            <person name="Wang H."/>
            <person name="Belcram H."/>
            <person name="Zhou H."/>
            <person name="Hirakawa H."/>
            <person name="Abe H."/>
            <person name="Guo H."/>
            <person name="Wang H."/>
            <person name="Jin H."/>
            <person name="Parkin I.A."/>
            <person name="Batley J."/>
            <person name="Kim J.S."/>
            <person name="Just J."/>
            <person name="Li J."/>
            <person name="Xu J."/>
            <person name="Deng J."/>
            <person name="Kim J.A."/>
            <person name="Li J."/>
            <person name="Yu J."/>
            <person name="Meng J."/>
            <person name="Wang J."/>
            <person name="Min J."/>
            <person name="Poulain J."/>
            <person name="Wang J."/>
            <person name="Hatakeyama K."/>
            <person name="Wu K."/>
            <person name="Wang L."/>
            <person name="Fang L."/>
            <person name="Trick M."/>
            <person name="Links M.G."/>
            <person name="Zhao M."/>
            <person name="Jin M."/>
            <person name="Ramchiary N."/>
            <person name="Drou N."/>
            <person name="Berkman P.J."/>
            <person name="Cai Q."/>
            <person name="Huang Q."/>
            <person name="Li R."/>
            <person name="Tabata S."/>
            <person name="Cheng S."/>
            <person name="Zhang S."/>
            <person name="Zhang S."/>
            <person name="Huang S."/>
            <person name="Sato S."/>
            <person name="Sun S."/>
            <person name="Kwon S.J."/>
            <person name="Choi S.R."/>
            <person name="Lee T.H."/>
            <person name="Fan W."/>
            <person name="Zhao X."/>
            <person name="Tan X."/>
            <person name="Xu X."/>
            <person name="Wang Y."/>
            <person name="Qiu Y."/>
            <person name="Yin Y."/>
            <person name="Li Y."/>
            <person name="Du Y."/>
            <person name="Liao Y."/>
            <person name="Lim Y."/>
            <person name="Narusaka Y."/>
            <person name="Wang Y."/>
            <person name="Wang Z."/>
            <person name="Li Z."/>
            <person name="Wang Z."/>
            <person name="Xiong Z."/>
            <person name="Zhang Z."/>
        </authorList>
    </citation>
    <scope>NUCLEOTIDE SEQUENCE [LARGE SCALE GENOMIC DNA]</scope>
    <source>
        <strain evidence="1 2">cv. Chiifu-401-42</strain>
    </source>
</reference>
<name>M4CZ80_BRACM</name>
<evidence type="ECO:0000313" key="1">
    <source>
        <dbReference type="EnsemblPlants" id="Bra009527.1-P"/>
    </source>
</evidence>
<accession>M4CZ80</accession>
<dbReference type="AlphaFoldDB" id="M4CZ80"/>
<evidence type="ECO:0000313" key="2">
    <source>
        <dbReference type="Proteomes" id="UP000011750"/>
    </source>
</evidence>
<dbReference type="HOGENOM" id="CLU_2834735_0_0_1"/>
<dbReference type="Gramene" id="Bra009527.1">
    <property type="protein sequence ID" value="Bra009527.1-P"/>
    <property type="gene ID" value="Bra009527"/>
</dbReference>
<sequence>MKIHTGLHNVFGAAVPRPAHQSTPPDHRFLNDIRQTVVTAEAGSEGREETIAKPVLAGESGGVKQD</sequence>
<dbReference type="Proteomes" id="UP000011750">
    <property type="component" value="Chromosome A10"/>
</dbReference>